<feature type="region of interest" description="Disordered" evidence="1">
    <location>
        <begin position="1"/>
        <end position="46"/>
    </location>
</feature>
<feature type="region of interest" description="Disordered" evidence="1">
    <location>
        <begin position="138"/>
        <end position="284"/>
    </location>
</feature>
<reference evidence="2" key="1">
    <citation type="submission" date="2023-10" db="EMBL/GenBank/DDBJ databases">
        <authorList>
            <person name="Chen Y."/>
            <person name="Shah S."/>
            <person name="Dougan E. K."/>
            <person name="Thang M."/>
            <person name="Chan C."/>
        </authorList>
    </citation>
    <scope>NUCLEOTIDE SEQUENCE [LARGE SCALE GENOMIC DNA]</scope>
</reference>
<evidence type="ECO:0000313" key="3">
    <source>
        <dbReference type="Proteomes" id="UP001189429"/>
    </source>
</evidence>
<keyword evidence="3" id="KW-1185">Reference proteome</keyword>
<name>A0ABN9TA42_9DINO</name>
<protein>
    <submittedName>
        <fullName evidence="2">Uncharacterized protein</fullName>
    </submittedName>
</protein>
<organism evidence="2 3">
    <name type="scientific">Prorocentrum cordatum</name>
    <dbReference type="NCBI Taxonomy" id="2364126"/>
    <lineage>
        <taxon>Eukaryota</taxon>
        <taxon>Sar</taxon>
        <taxon>Alveolata</taxon>
        <taxon>Dinophyceae</taxon>
        <taxon>Prorocentrales</taxon>
        <taxon>Prorocentraceae</taxon>
        <taxon>Prorocentrum</taxon>
    </lineage>
</organism>
<feature type="compositionally biased region" description="Low complexity" evidence="1">
    <location>
        <begin position="183"/>
        <end position="193"/>
    </location>
</feature>
<comment type="caution">
    <text evidence="2">The sequence shown here is derived from an EMBL/GenBank/DDBJ whole genome shotgun (WGS) entry which is preliminary data.</text>
</comment>
<dbReference type="EMBL" id="CAUYUJ010014503">
    <property type="protein sequence ID" value="CAK0842027.1"/>
    <property type="molecule type" value="Genomic_DNA"/>
</dbReference>
<dbReference type="Proteomes" id="UP001189429">
    <property type="component" value="Unassembled WGS sequence"/>
</dbReference>
<feature type="compositionally biased region" description="Basic and acidic residues" evidence="1">
    <location>
        <begin position="194"/>
        <end position="212"/>
    </location>
</feature>
<gene>
    <name evidence="2" type="ORF">PCOR1329_LOCUS37074</name>
</gene>
<sequence>MARDTGADAESSIAELPEQVDVVTPLRGEAEDRPAGFSRQQSTQQPGEVSITFDTLRFTIRQNQSGNPVVDASLLTNESLQQWVAGWSSCRAWMQDFVNAILRPVSSESWPPSAGPPASASFRVAFRGSCRLPPDILTRSGVPCSPPSLPLQGGGDAASAERRHSHSPDGDVVMTPAGSGPPVRLKVSRVSLSRRWDDRPNRPTRNHSRERVSPSPSARGHSSPLAVAPQRSPRRVSRRADPDWPGPAPAPIGAAQSWRECAESRGESGSFKDSCEGSERSVQI</sequence>
<accession>A0ABN9TA42</accession>
<evidence type="ECO:0000256" key="1">
    <source>
        <dbReference type="SAM" id="MobiDB-lite"/>
    </source>
</evidence>
<evidence type="ECO:0000313" key="2">
    <source>
        <dbReference type="EMBL" id="CAK0842027.1"/>
    </source>
</evidence>
<feature type="compositionally biased region" description="Basic and acidic residues" evidence="1">
    <location>
        <begin position="273"/>
        <end position="284"/>
    </location>
</feature>
<proteinExistence type="predicted"/>
<feature type="compositionally biased region" description="Basic and acidic residues" evidence="1">
    <location>
        <begin position="159"/>
        <end position="169"/>
    </location>
</feature>